<protein>
    <submittedName>
        <fullName evidence="13">TonB-dependent receptor</fullName>
    </submittedName>
</protein>
<feature type="domain" description="TonB-dependent receptor plug" evidence="12">
    <location>
        <begin position="58"/>
        <end position="169"/>
    </location>
</feature>
<evidence type="ECO:0000256" key="1">
    <source>
        <dbReference type="ARBA" id="ARBA00004571"/>
    </source>
</evidence>
<evidence type="ECO:0000256" key="4">
    <source>
        <dbReference type="ARBA" id="ARBA00022692"/>
    </source>
</evidence>
<organism evidence="13 14">
    <name type="scientific">Xylella fastidiosa subsp. sandyi Ann-1</name>
    <dbReference type="NCBI Taxonomy" id="155920"/>
    <lineage>
        <taxon>Bacteria</taxon>
        <taxon>Pseudomonadati</taxon>
        <taxon>Pseudomonadota</taxon>
        <taxon>Gammaproteobacteria</taxon>
        <taxon>Lysobacterales</taxon>
        <taxon>Lysobacteraceae</taxon>
        <taxon>Xylella</taxon>
    </lineage>
</organism>
<dbReference type="RefSeq" id="WP_042836461.1">
    <property type="nucleotide sequence ID" value="NZ_CP006696.1"/>
</dbReference>
<evidence type="ECO:0000256" key="2">
    <source>
        <dbReference type="ARBA" id="ARBA00022448"/>
    </source>
</evidence>
<feature type="chain" id="PRO_5001587208" evidence="10">
    <location>
        <begin position="32"/>
        <end position="961"/>
    </location>
</feature>
<dbReference type="Proteomes" id="UP000027215">
    <property type="component" value="Chromosome"/>
</dbReference>
<dbReference type="PROSITE" id="PS52016">
    <property type="entry name" value="TONB_DEPENDENT_REC_3"/>
    <property type="match status" value="1"/>
</dbReference>
<sequence>MKFKPDIPHRLLVVSLAIAIATFATPSIGFAQEKDTSTAAVLDAVNVTGTRLKSQSMTASSPVAEINAEEFQYSGATKVEDLVNQYPQLSLNFDGFTNNPNQDSAGYATVDLRGLGAKRTLTLVNGRRIPKGILETPDITIIPTALIKRVDLLTGGASAVYGSDAIAGVVNFVLDDTFHGISVNAGYSAYQHNNDNTYMRGLMDKAGYPYPKGGSGFEGVSRNIDLAIGGNFGESGHATTWVTWRQNDGLLQGQRDYSSCALTPTGTGCGGSLTANPPNFNIVAPSAGTFFVLPSANGTWSKTNTPNLYNYAPVNYYQRPDTRYTAGTNIQYEINSHFKPYIEALFVNHRSSTQLAPSGTFFNELKVNCSTTVIGSLCNDVGITDSAFSVYVAKRNIEGGPRRTNTDTSSGSITAGTGGNLIGNWSYDTSFTYNRSTTKSENFNDFITTRIHDALLGCPTGSFDGCIPYNVWTNNISAAAAQSLQGVGIVNYTTSMKVFNAYVTGDFGYALPWANNKPINLVAGYEWRNESYTRTADSNTQAGNFAGSGGPTSNVDNSISVKELFLESAVPLLANTGILKELDLQFGYRRSKYDFSGSTNTYKAGFGASFAEGQYLLRGGWNRAIRAPSITELYEPNTIALWDGSDPCAGSSPTFTQAQCANTGVTAARYGNITANPSGQYNEISGGNKNLKPEIADTWTLGFAATPIKNLDLSADYYSIKIKDTIRTIGASNILAACALTNDANLCSRIRRNSATGDLFLGSDPATSGLVMDSLGNFGALQFRGIDLTASYAWNVGPGRLTTSMIGNYVIKQDYQPIPGISDNNYSCAGIVNTACGNTNGTKGGTSKWRHMVNVRYGFDRYTMGLRWRYIGKMNYEDTDGTPGSTDKLLVNGGNRVSAYNYLDLTGSIQLDNDITWTMGLNNVFDREPPLVGSSLSYNGNALKGYDQAGRYFFTSIGLKF</sequence>
<evidence type="ECO:0000256" key="10">
    <source>
        <dbReference type="SAM" id="SignalP"/>
    </source>
</evidence>
<keyword evidence="2 8" id="KW-0813">Transport</keyword>
<dbReference type="InterPro" id="IPR039426">
    <property type="entry name" value="TonB-dep_rcpt-like"/>
</dbReference>
<comment type="subcellular location">
    <subcellularLocation>
        <location evidence="1 8">Cell outer membrane</location>
        <topology evidence="1 8">Multi-pass membrane protein</topology>
    </subcellularLocation>
</comment>
<dbReference type="KEGG" id="xfs:D934_05950"/>
<keyword evidence="4 8" id="KW-0812">Transmembrane</keyword>
<name>A0A060GZN4_XYLFS</name>
<accession>A0A060GZN4</accession>
<dbReference type="InterPro" id="IPR000531">
    <property type="entry name" value="Beta-barrel_TonB"/>
</dbReference>
<dbReference type="GO" id="GO:0009279">
    <property type="term" value="C:cell outer membrane"/>
    <property type="evidence" value="ECO:0007669"/>
    <property type="project" value="UniProtKB-SubCell"/>
</dbReference>
<dbReference type="Gene3D" id="2.170.130.10">
    <property type="entry name" value="TonB-dependent receptor, plug domain"/>
    <property type="match status" value="1"/>
</dbReference>
<dbReference type="Gene3D" id="2.40.170.20">
    <property type="entry name" value="TonB-dependent receptor, beta-barrel domain"/>
    <property type="match status" value="1"/>
</dbReference>
<evidence type="ECO:0000256" key="7">
    <source>
        <dbReference type="ARBA" id="ARBA00023237"/>
    </source>
</evidence>
<dbReference type="AlphaFoldDB" id="A0A060GZN4"/>
<evidence type="ECO:0000259" key="12">
    <source>
        <dbReference type="Pfam" id="PF07715"/>
    </source>
</evidence>
<evidence type="ECO:0000259" key="11">
    <source>
        <dbReference type="Pfam" id="PF00593"/>
    </source>
</evidence>
<dbReference type="CDD" id="cd01347">
    <property type="entry name" value="ligand_gated_channel"/>
    <property type="match status" value="1"/>
</dbReference>
<dbReference type="PANTHER" id="PTHR47234:SF2">
    <property type="entry name" value="TONB-DEPENDENT RECEPTOR"/>
    <property type="match status" value="1"/>
</dbReference>
<dbReference type="Pfam" id="PF00593">
    <property type="entry name" value="TonB_dep_Rec_b-barrel"/>
    <property type="match status" value="1"/>
</dbReference>
<evidence type="ECO:0000256" key="9">
    <source>
        <dbReference type="RuleBase" id="RU003357"/>
    </source>
</evidence>
<evidence type="ECO:0000256" key="3">
    <source>
        <dbReference type="ARBA" id="ARBA00022452"/>
    </source>
</evidence>
<dbReference type="InterPro" id="IPR037066">
    <property type="entry name" value="Plug_dom_sf"/>
</dbReference>
<evidence type="ECO:0000313" key="14">
    <source>
        <dbReference type="Proteomes" id="UP000027215"/>
    </source>
</evidence>
<dbReference type="EMBL" id="CP006696">
    <property type="protein sequence ID" value="AIC09909.1"/>
    <property type="molecule type" value="Genomic_DNA"/>
</dbReference>
<dbReference type="HOGENOM" id="CLU_010745_0_0_6"/>
<dbReference type="PANTHER" id="PTHR47234">
    <property type="match status" value="1"/>
</dbReference>
<proteinExistence type="inferred from homology"/>
<keyword evidence="7 8" id="KW-0998">Cell outer membrane</keyword>
<keyword evidence="13" id="KW-0675">Receptor</keyword>
<gene>
    <name evidence="13" type="ORF">D934_05950</name>
</gene>
<dbReference type="Pfam" id="PF07715">
    <property type="entry name" value="Plug"/>
    <property type="match status" value="1"/>
</dbReference>
<keyword evidence="10" id="KW-0732">Signal</keyword>
<evidence type="ECO:0000313" key="13">
    <source>
        <dbReference type="EMBL" id="AIC09909.1"/>
    </source>
</evidence>
<reference evidence="13 14" key="1">
    <citation type="submission" date="2013-08" db="EMBL/GenBank/DDBJ databases">
        <authorList>
            <person name="Stouthamer R."/>
            <person name="Nunney L."/>
        </authorList>
    </citation>
    <scope>NUCLEOTIDE SEQUENCE [LARGE SCALE GENOMIC DNA]</scope>
    <source>
        <strain evidence="14">ann-1</strain>
    </source>
</reference>
<feature type="domain" description="TonB-dependent receptor-like beta-barrel" evidence="11">
    <location>
        <begin position="402"/>
        <end position="924"/>
    </location>
</feature>
<comment type="similarity">
    <text evidence="8 9">Belongs to the TonB-dependent receptor family.</text>
</comment>
<dbReference type="InterPro" id="IPR036942">
    <property type="entry name" value="Beta-barrel_TonB_sf"/>
</dbReference>
<dbReference type="InterPro" id="IPR012910">
    <property type="entry name" value="Plug_dom"/>
</dbReference>
<keyword evidence="5 9" id="KW-0798">TonB box</keyword>
<feature type="signal peptide" evidence="10">
    <location>
        <begin position="1"/>
        <end position="31"/>
    </location>
</feature>
<keyword evidence="3 8" id="KW-1134">Transmembrane beta strand</keyword>
<keyword evidence="6 8" id="KW-0472">Membrane</keyword>
<evidence type="ECO:0000256" key="5">
    <source>
        <dbReference type="ARBA" id="ARBA00023077"/>
    </source>
</evidence>
<evidence type="ECO:0000256" key="6">
    <source>
        <dbReference type="ARBA" id="ARBA00023136"/>
    </source>
</evidence>
<dbReference type="SUPFAM" id="SSF56935">
    <property type="entry name" value="Porins"/>
    <property type="match status" value="1"/>
</dbReference>
<evidence type="ECO:0000256" key="8">
    <source>
        <dbReference type="PROSITE-ProRule" id="PRU01360"/>
    </source>
</evidence>
<dbReference type="PATRIC" id="fig|155920.8.peg.1394"/>